<gene>
    <name evidence="3" type="ORF">PLXY2_LOCUS13685</name>
</gene>
<feature type="signal peptide" evidence="1">
    <location>
        <begin position="1"/>
        <end position="23"/>
    </location>
</feature>
<dbReference type="PANTHER" id="PTHR47027">
    <property type="entry name" value="REVERSE TRANSCRIPTASE DOMAIN-CONTAINING PROTEIN"/>
    <property type="match status" value="1"/>
</dbReference>
<organism evidence="3 4">
    <name type="scientific">Plutella xylostella</name>
    <name type="common">Diamondback moth</name>
    <name type="synonym">Plutella maculipennis</name>
    <dbReference type="NCBI Taxonomy" id="51655"/>
    <lineage>
        <taxon>Eukaryota</taxon>
        <taxon>Metazoa</taxon>
        <taxon>Ecdysozoa</taxon>
        <taxon>Arthropoda</taxon>
        <taxon>Hexapoda</taxon>
        <taxon>Insecta</taxon>
        <taxon>Pterygota</taxon>
        <taxon>Neoptera</taxon>
        <taxon>Endopterygota</taxon>
        <taxon>Lepidoptera</taxon>
        <taxon>Glossata</taxon>
        <taxon>Ditrysia</taxon>
        <taxon>Yponomeutoidea</taxon>
        <taxon>Plutellidae</taxon>
        <taxon>Plutella</taxon>
    </lineage>
</organism>
<dbReference type="GO" id="GO:0071897">
    <property type="term" value="P:DNA biosynthetic process"/>
    <property type="evidence" value="ECO:0007669"/>
    <property type="project" value="UniProtKB-ARBA"/>
</dbReference>
<dbReference type="Proteomes" id="UP000653454">
    <property type="component" value="Unassembled WGS sequence"/>
</dbReference>
<keyword evidence="1" id="KW-0732">Signal</keyword>
<dbReference type="CDD" id="cd01650">
    <property type="entry name" value="RT_nLTR_like"/>
    <property type="match status" value="1"/>
</dbReference>
<protein>
    <submittedName>
        <fullName evidence="3">(diamondback moth) hypothetical protein</fullName>
    </submittedName>
</protein>
<feature type="domain" description="Reverse transcriptase" evidence="2">
    <location>
        <begin position="43"/>
        <end position="321"/>
    </location>
</feature>
<dbReference type="PANTHER" id="PTHR47027:SF20">
    <property type="entry name" value="REVERSE TRANSCRIPTASE-LIKE PROTEIN WITH RNA-DIRECTED DNA POLYMERASE DOMAIN"/>
    <property type="match status" value="1"/>
</dbReference>
<reference evidence="3" key="1">
    <citation type="submission" date="2020-11" db="EMBL/GenBank/DDBJ databases">
        <authorList>
            <person name="Whiteford S."/>
        </authorList>
    </citation>
    <scope>NUCLEOTIDE SEQUENCE</scope>
</reference>
<dbReference type="EMBL" id="CAJHNJ030000103">
    <property type="protein sequence ID" value="CAG9135437.1"/>
    <property type="molecule type" value="Genomic_DNA"/>
</dbReference>
<dbReference type="Pfam" id="PF00078">
    <property type="entry name" value="RVT_1"/>
    <property type="match status" value="1"/>
</dbReference>
<comment type="caution">
    <text evidence="3">The sequence shown here is derived from an EMBL/GenBank/DDBJ whole genome shotgun (WGS) entry which is preliminary data.</text>
</comment>
<keyword evidence="4" id="KW-1185">Reference proteome</keyword>
<dbReference type="AlphaFoldDB" id="A0A8S4G743"/>
<dbReference type="InterPro" id="IPR000477">
    <property type="entry name" value="RT_dom"/>
</dbReference>
<dbReference type="SUPFAM" id="SSF56672">
    <property type="entry name" value="DNA/RNA polymerases"/>
    <property type="match status" value="1"/>
</dbReference>
<proteinExistence type="predicted"/>
<name>A0A8S4G743_PLUXY</name>
<evidence type="ECO:0000313" key="3">
    <source>
        <dbReference type="EMBL" id="CAG9135437.1"/>
    </source>
</evidence>
<dbReference type="PROSITE" id="PS50878">
    <property type="entry name" value="RT_POL"/>
    <property type="match status" value="1"/>
</dbReference>
<feature type="chain" id="PRO_5035772351" evidence="1">
    <location>
        <begin position="24"/>
        <end position="469"/>
    </location>
</feature>
<evidence type="ECO:0000259" key="2">
    <source>
        <dbReference type="PROSITE" id="PS50878"/>
    </source>
</evidence>
<accession>A0A8S4G743</accession>
<evidence type="ECO:0000256" key="1">
    <source>
        <dbReference type="SAM" id="SignalP"/>
    </source>
</evidence>
<evidence type="ECO:0000313" key="4">
    <source>
        <dbReference type="Proteomes" id="UP000653454"/>
    </source>
</evidence>
<sequence length="469" mass="52774">MMRGGCVGWCVFFFCLLVSGGNADLSEDLKKSADSDNSALESDNDVLGQGGLSPAAEKENIIDPKDGIILDSIILTKANYRPISLATILAKVLDSVLDSYLEKHLKLHDAQFGFRAGLSTESAILCLKHTVRYYTDRSTPVYACFLDLSKAFDLVSYDILWDKLYSETDLPVELTETFRFWYQNQTNSVRWAGAMSDMYRLECGVRQGGLSSPKLFSLYMNDLIERLSGAAVGCSIDGKMVNNISYADDMVLLTPSARGLEQLLSICENYATDHGLRYNSKKSEILIFKAGRKTSPIPRPLILDGSPLAQVDKFKYLGHWVNEDLTDDLDMERERRALSVRCNMLARRFARCTEDAKITLFKAYCTTFYTCGLWVKYTQKSYNALRIQYNNAFRILLRLPRFCSASGMFAGARTDGFQAILRKRAASLMCRTRGSGNSFLRIIAERLDGPFLQHWSGLHVPLMPVQRAF</sequence>
<dbReference type="InterPro" id="IPR043502">
    <property type="entry name" value="DNA/RNA_pol_sf"/>
</dbReference>